<dbReference type="AlphaFoldDB" id="A0A6A7BZA4"/>
<keyword evidence="2" id="KW-1185">Reference proteome</keyword>
<accession>A0A6A7BZA4</accession>
<dbReference type="EMBL" id="MU005982">
    <property type="protein sequence ID" value="KAF2860392.1"/>
    <property type="molecule type" value="Genomic_DNA"/>
</dbReference>
<organism evidence="1 2">
    <name type="scientific">Piedraia hortae CBS 480.64</name>
    <dbReference type="NCBI Taxonomy" id="1314780"/>
    <lineage>
        <taxon>Eukaryota</taxon>
        <taxon>Fungi</taxon>
        <taxon>Dikarya</taxon>
        <taxon>Ascomycota</taxon>
        <taxon>Pezizomycotina</taxon>
        <taxon>Dothideomycetes</taxon>
        <taxon>Dothideomycetidae</taxon>
        <taxon>Capnodiales</taxon>
        <taxon>Piedraiaceae</taxon>
        <taxon>Piedraia</taxon>
    </lineage>
</organism>
<name>A0A6A7BZA4_9PEZI</name>
<gene>
    <name evidence="1" type="ORF">K470DRAFT_71887</name>
</gene>
<evidence type="ECO:0000313" key="2">
    <source>
        <dbReference type="Proteomes" id="UP000799421"/>
    </source>
</evidence>
<sequence>MKGHPPRDRKDTKRWVAPMVAQIIGTSLPSYLIAISGATFGDALRTATQLSCSSSELHAYLNHVLKEKGAVSTNCPDFALCICNLHRRPRKPYTGRLRQTVSDAEWILTHGMCTSWLSFFWPYVCDQFVGWRR</sequence>
<proteinExistence type="predicted"/>
<reference evidence="1" key="1">
    <citation type="journal article" date="2020" name="Stud. Mycol.">
        <title>101 Dothideomycetes genomes: a test case for predicting lifestyles and emergence of pathogens.</title>
        <authorList>
            <person name="Haridas S."/>
            <person name="Albert R."/>
            <person name="Binder M."/>
            <person name="Bloem J."/>
            <person name="Labutti K."/>
            <person name="Salamov A."/>
            <person name="Andreopoulos B."/>
            <person name="Baker S."/>
            <person name="Barry K."/>
            <person name="Bills G."/>
            <person name="Bluhm B."/>
            <person name="Cannon C."/>
            <person name="Castanera R."/>
            <person name="Culley D."/>
            <person name="Daum C."/>
            <person name="Ezra D."/>
            <person name="Gonzalez J."/>
            <person name="Henrissat B."/>
            <person name="Kuo A."/>
            <person name="Liang C."/>
            <person name="Lipzen A."/>
            <person name="Lutzoni F."/>
            <person name="Magnuson J."/>
            <person name="Mondo S."/>
            <person name="Nolan M."/>
            <person name="Ohm R."/>
            <person name="Pangilinan J."/>
            <person name="Park H.-J."/>
            <person name="Ramirez L."/>
            <person name="Alfaro M."/>
            <person name="Sun H."/>
            <person name="Tritt A."/>
            <person name="Yoshinaga Y."/>
            <person name="Zwiers L.-H."/>
            <person name="Turgeon B."/>
            <person name="Goodwin S."/>
            <person name="Spatafora J."/>
            <person name="Crous P."/>
            <person name="Grigoriev I."/>
        </authorList>
    </citation>
    <scope>NUCLEOTIDE SEQUENCE</scope>
    <source>
        <strain evidence="1">CBS 480.64</strain>
    </source>
</reference>
<protein>
    <submittedName>
        <fullName evidence="1">Uncharacterized protein</fullName>
    </submittedName>
</protein>
<evidence type="ECO:0000313" key="1">
    <source>
        <dbReference type="EMBL" id="KAF2860392.1"/>
    </source>
</evidence>
<dbReference type="Proteomes" id="UP000799421">
    <property type="component" value="Unassembled WGS sequence"/>
</dbReference>